<protein>
    <submittedName>
        <fullName evidence="4">Carbon-nitrogen hydrolase family protein</fullName>
    </submittedName>
</protein>
<evidence type="ECO:0000256" key="2">
    <source>
        <dbReference type="ARBA" id="ARBA00022801"/>
    </source>
</evidence>
<dbReference type="AlphaFoldDB" id="A0A6M4MFA4"/>
<dbReference type="PANTHER" id="PTHR23088">
    <property type="entry name" value="NITRILASE-RELATED"/>
    <property type="match status" value="1"/>
</dbReference>
<gene>
    <name evidence="4" type="ORF">CA267_011140</name>
</gene>
<reference evidence="5" key="1">
    <citation type="submission" date="2014-12" db="EMBL/GenBank/DDBJ databases">
        <title>Complete genome sequence of a multi-drug resistant Klebsiella pneumoniae.</title>
        <authorList>
            <person name="Hua X."/>
            <person name="Chen Q."/>
            <person name="Li X."/>
            <person name="Feng Y."/>
            <person name="Ruan Z."/>
            <person name="Yu Y."/>
        </authorList>
    </citation>
    <scope>NUCLEOTIDE SEQUENCE [LARGE SCALE GENOMIC DNA]</scope>
    <source>
        <strain evidence="5">5.12</strain>
    </source>
</reference>
<comment type="similarity">
    <text evidence="1">Belongs to the carbon-nitrogen hydrolase superfamily. NIT1/NIT2 family.</text>
</comment>
<dbReference type="Gene3D" id="3.60.110.10">
    <property type="entry name" value="Carbon-nitrogen hydrolase"/>
    <property type="match status" value="1"/>
</dbReference>
<evidence type="ECO:0000259" key="3">
    <source>
        <dbReference type="PROSITE" id="PS50263"/>
    </source>
</evidence>
<dbReference type="InterPro" id="IPR003010">
    <property type="entry name" value="C-N_Hydrolase"/>
</dbReference>
<evidence type="ECO:0000313" key="4">
    <source>
        <dbReference type="EMBL" id="QJR81295.1"/>
    </source>
</evidence>
<dbReference type="GO" id="GO:0016811">
    <property type="term" value="F:hydrolase activity, acting on carbon-nitrogen (but not peptide) bonds, in linear amides"/>
    <property type="evidence" value="ECO:0007669"/>
    <property type="project" value="InterPro"/>
</dbReference>
<proteinExistence type="inferred from homology"/>
<dbReference type="Pfam" id="PF00795">
    <property type="entry name" value="CN_hydrolase"/>
    <property type="match status" value="1"/>
</dbReference>
<dbReference type="PROSITE" id="PS50263">
    <property type="entry name" value="CN_HYDROLASE"/>
    <property type="match status" value="1"/>
</dbReference>
<evidence type="ECO:0000313" key="5">
    <source>
        <dbReference type="Proteomes" id="UP000219285"/>
    </source>
</evidence>
<dbReference type="OrthoDB" id="9811121at2"/>
<reference evidence="4 5" key="2">
    <citation type="submission" date="2020-04" db="EMBL/GenBank/DDBJ databases">
        <title>Complete genome sequence of Alteromonas pelagimontana 5.12T.</title>
        <authorList>
            <person name="Sinha R.K."/>
            <person name="Krishnan K.P."/>
            <person name="Kurian J.P."/>
        </authorList>
    </citation>
    <scope>NUCLEOTIDE SEQUENCE [LARGE SCALE GENOMIC DNA]</scope>
    <source>
        <strain evidence="4 5">5.12</strain>
    </source>
</reference>
<accession>A0A6M4MFA4</accession>
<dbReference type="KEGG" id="apel:CA267_011140"/>
<dbReference type="InterPro" id="IPR045254">
    <property type="entry name" value="Nit1/2_C-N_Hydrolase"/>
</dbReference>
<keyword evidence="2 4" id="KW-0378">Hydrolase</keyword>
<evidence type="ECO:0000256" key="1">
    <source>
        <dbReference type="ARBA" id="ARBA00010613"/>
    </source>
</evidence>
<dbReference type="Proteomes" id="UP000219285">
    <property type="component" value="Chromosome"/>
</dbReference>
<dbReference type="PANTHER" id="PTHR23088:SF27">
    <property type="entry name" value="DEAMINATED GLUTATHIONE AMIDASE"/>
    <property type="match status" value="1"/>
</dbReference>
<dbReference type="SUPFAM" id="SSF56317">
    <property type="entry name" value="Carbon-nitrogen hydrolase"/>
    <property type="match status" value="1"/>
</dbReference>
<sequence>MVNLVAAQMTSVPDINENLDWVEAQLATLPSDEDTLVVLPECFACFGSDEKTLLDIAESRYEGKIQSRLSSMAKSYGCYIVSGTLPLHSNDDAHFTASCLLIDPQGVILGEYQKIHLFDVEVNDSTRSYKESKHTQAGQEVVVLDTPIGRIGLAVCYDVRFPGLFEAMGDIDILALPAAFTRYTGDAHWHTLLRARAIEKQCFVVGAGQTGVHANQRETYGHSLIYSPWGDLLAEQADKPGMAQASVDIEERKALETKMPLSKHNRFRSHFVK</sequence>
<dbReference type="EMBL" id="CP052766">
    <property type="protein sequence ID" value="QJR81295.1"/>
    <property type="molecule type" value="Genomic_DNA"/>
</dbReference>
<dbReference type="CDD" id="cd07572">
    <property type="entry name" value="nit"/>
    <property type="match status" value="1"/>
</dbReference>
<dbReference type="RefSeq" id="WP_075607409.1">
    <property type="nucleotide sequence ID" value="NZ_CP052766.1"/>
</dbReference>
<dbReference type="InterPro" id="IPR001110">
    <property type="entry name" value="UPF0012_CS"/>
</dbReference>
<organism evidence="4 5">
    <name type="scientific">Alteromonas pelagimontana</name>
    <dbReference type="NCBI Taxonomy" id="1858656"/>
    <lineage>
        <taxon>Bacteria</taxon>
        <taxon>Pseudomonadati</taxon>
        <taxon>Pseudomonadota</taxon>
        <taxon>Gammaproteobacteria</taxon>
        <taxon>Alteromonadales</taxon>
        <taxon>Alteromonadaceae</taxon>
        <taxon>Alteromonas/Salinimonas group</taxon>
        <taxon>Alteromonas</taxon>
    </lineage>
</organism>
<name>A0A6M4MFA4_9ALTE</name>
<feature type="domain" description="CN hydrolase" evidence="3">
    <location>
        <begin position="1"/>
        <end position="249"/>
    </location>
</feature>
<keyword evidence="5" id="KW-1185">Reference proteome</keyword>
<dbReference type="PROSITE" id="PS01227">
    <property type="entry name" value="UPF0012"/>
    <property type="match status" value="1"/>
</dbReference>
<dbReference type="InterPro" id="IPR036526">
    <property type="entry name" value="C-N_Hydrolase_sf"/>
</dbReference>